<gene>
    <name evidence="2" type="ORF">KI387_029398</name>
</gene>
<proteinExistence type="inferred from homology"/>
<protein>
    <recommendedName>
        <fullName evidence="4">Cytochrome P450</fullName>
    </recommendedName>
</protein>
<keyword evidence="3" id="KW-1185">Reference proteome</keyword>
<dbReference type="GO" id="GO:0016705">
    <property type="term" value="F:oxidoreductase activity, acting on paired donors, with incorporation or reduction of molecular oxygen"/>
    <property type="evidence" value="ECO:0007669"/>
    <property type="project" value="InterPro"/>
</dbReference>
<dbReference type="PANTHER" id="PTHR47950:SF44">
    <property type="entry name" value="CYTOCHROME P450, FAMILY 76, SUBFAMILY C, POLYPEPTIDE 5-RELATED"/>
    <property type="match status" value="1"/>
</dbReference>
<evidence type="ECO:0000313" key="3">
    <source>
        <dbReference type="Proteomes" id="UP000824469"/>
    </source>
</evidence>
<evidence type="ECO:0000313" key="2">
    <source>
        <dbReference type="EMBL" id="KAH9297716.1"/>
    </source>
</evidence>
<dbReference type="InterPro" id="IPR036396">
    <property type="entry name" value="Cyt_P450_sf"/>
</dbReference>
<dbReference type="PANTHER" id="PTHR47950">
    <property type="entry name" value="CYTOCHROME P450, FAMILY 76, SUBFAMILY C, POLYPEPTIDE 5-RELATED"/>
    <property type="match status" value="1"/>
</dbReference>
<dbReference type="Gene3D" id="1.10.630.10">
    <property type="entry name" value="Cytochrome P450"/>
    <property type="match status" value="1"/>
</dbReference>
<accession>A0AA38FE60</accession>
<dbReference type="Proteomes" id="UP000824469">
    <property type="component" value="Unassembled WGS sequence"/>
</dbReference>
<dbReference type="GO" id="GO:0004497">
    <property type="term" value="F:monooxygenase activity"/>
    <property type="evidence" value="ECO:0007669"/>
    <property type="project" value="InterPro"/>
</dbReference>
<feature type="non-terminal residue" evidence="2">
    <location>
        <position position="131"/>
    </location>
</feature>
<evidence type="ECO:0008006" key="4">
    <source>
        <dbReference type="Google" id="ProtNLM"/>
    </source>
</evidence>
<evidence type="ECO:0000256" key="1">
    <source>
        <dbReference type="ARBA" id="ARBA00010617"/>
    </source>
</evidence>
<name>A0AA38FE60_TAXCH</name>
<sequence length="131" mass="14871">MNVWAMGRDPTISKNPLEFIPHRFWEGENGKIEYKGQNIDIIPFRTRKRLCVGFRMVICAWGFIAPLIPVDTSTKDEAQGMDMGEEFGLTLNKDIELNTIPMPRLFHNVYYPSPHVSIVAPTTALATTGYI</sequence>
<dbReference type="InterPro" id="IPR001128">
    <property type="entry name" value="Cyt_P450"/>
</dbReference>
<dbReference type="GO" id="GO:0020037">
    <property type="term" value="F:heme binding"/>
    <property type="evidence" value="ECO:0007669"/>
    <property type="project" value="InterPro"/>
</dbReference>
<dbReference type="AlphaFoldDB" id="A0AA38FE60"/>
<reference evidence="2 3" key="1">
    <citation type="journal article" date="2021" name="Nat. Plants">
        <title>The Taxus genome provides insights into paclitaxel biosynthesis.</title>
        <authorList>
            <person name="Xiong X."/>
            <person name="Gou J."/>
            <person name="Liao Q."/>
            <person name="Li Y."/>
            <person name="Zhou Q."/>
            <person name="Bi G."/>
            <person name="Li C."/>
            <person name="Du R."/>
            <person name="Wang X."/>
            <person name="Sun T."/>
            <person name="Guo L."/>
            <person name="Liang H."/>
            <person name="Lu P."/>
            <person name="Wu Y."/>
            <person name="Zhang Z."/>
            <person name="Ro D.K."/>
            <person name="Shang Y."/>
            <person name="Huang S."/>
            <person name="Yan J."/>
        </authorList>
    </citation>
    <scope>NUCLEOTIDE SEQUENCE [LARGE SCALE GENOMIC DNA]</scope>
    <source>
        <strain evidence="2">Ta-2019</strain>
    </source>
</reference>
<dbReference type="Pfam" id="PF00067">
    <property type="entry name" value="p450"/>
    <property type="match status" value="1"/>
</dbReference>
<dbReference type="SUPFAM" id="SSF48264">
    <property type="entry name" value="Cytochrome P450"/>
    <property type="match status" value="1"/>
</dbReference>
<dbReference type="EMBL" id="JAHRHJ020000010">
    <property type="protein sequence ID" value="KAH9297716.1"/>
    <property type="molecule type" value="Genomic_DNA"/>
</dbReference>
<dbReference type="GO" id="GO:0005506">
    <property type="term" value="F:iron ion binding"/>
    <property type="evidence" value="ECO:0007669"/>
    <property type="project" value="InterPro"/>
</dbReference>
<comment type="similarity">
    <text evidence="1">Belongs to the cytochrome P450 family.</text>
</comment>
<comment type="caution">
    <text evidence="2">The sequence shown here is derived from an EMBL/GenBank/DDBJ whole genome shotgun (WGS) entry which is preliminary data.</text>
</comment>
<organism evidence="2 3">
    <name type="scientific">Taxus chinensis</name>
    <name type="common">Chinese yew</name>
    <name type="synonym">Taxus wallichiana var. chinensis</name>
    <dbReference type="NCBI Taxonomy" id="29808"/>
    <lineage>
        <taxon>Eukaryota</taxon>
        <taxon>Viridiplantae</taxon>
        <taxon>Streptophyta</taxon>
        <taxon>Embryophyta</taxon>
        <taxon>Tracheophyta</taxon>
        <taxon>Spermatophyta</taxon>
        <taxon>Pinopsida</taxon>
        <taxon>Pinidae</taxon>
        <taxon>Conifers II</taxon>
        <taxon>Cupressales</taxon>
        <taxon>Taxaceae</taxon>
        <taxon>Taxus</taxon>
    </lineage>
</organism>
<dbReference type="OMA" id="FRMVICA"/>